<dbReference type="GO" id="GO:0005886">
    <property type="term" value="C:plasma membrane"/>
    <property type="evidence" value="ECO:0007669"/>
    <property type="project" value="UniProtKB-SubCell"/>
</dbReference>
<evidence type="ECO:0000256" key="5">
    <source>
        <dbReference type="ARBA" id="ARBA00022679"/>
    </source>
</evidence>
<dbReference type="SMART" id="SM00304">
    <property type="entry name" value="HAMP"/>
    <property type="match status" value="1"/>
</dbReference>
<protein>
    <recommendedName>
        <fullName evidence="3">histidine kinase</fullName>
        <ecNumber evidence="3">2.7.13.3</ecNumber>
    </recommendedName>
</protein>
<feature type="transmembrane region" description="Helical" evidence="12">
    <location>
        <begin position="7"/>
        <end position="28"/>
    </location>
</feature>
<dbReference type="SMART" id="SM00388">
    <property type="entry name" value="HisKA"/>
    <property type="match status" value="1"/>
</dbReference>
<keyword evidence="10 12" id="KW-0472">Membrane</keyword>
<dbReference type="PRINTS" id="PR00344">
    <property type="entry name" value="BCTRLSENSOR"/>
</dbReference>
<dbReference type="CDD" id="cd00082">
    <property type="entry name" value="HisKA"/>
    <property type="match status" value="1"/>
</dbReference>
<proteinExistence type="predicted"/>
<dbReference type="PROSITE" id="PS50885">
    <property type="entry name" value="HAMP"/>
    <property type="match status" value="1"/>
</dbReference>
<keyword evidence="6 12" id="KW-0812">Transmembrane</keyword>
<feature type="compositionally biased region" description="Basic and acidic residues" evidence="11">
    <location>
        <begin position="107"/>
        <end position="116"/>
    </location>
</feature>
<keyword evidence="9" id="KW-0902">Two-component regulatory system</keyword>
<reference evidence="15" key="1">
    <citation type="submission" date="2020-11" db="EMBL/GenBank/DDBJ databases">
        <title>Nocardioides sp. nov., isolated from Soil of Cynanchum wilfordii Hemsley rhizosphere.</title>
        <authorList>
            <person name="Lee J.-S."/>
            <person name="Suh M.K."/>
            <person name="Kim J.-S."/>
        </authorList>
    </citation>
    <scope>NUCLEOTIDE SEQUENCE</scope>
    <source>
        <strain evidence="15">KCTC 19275</strain>
    </source>
</reference>
<sequence length="458" mass="48051">MTLRARVLSLAVGAATVVLVLFAVPLWLLEQRAASSDLEDAATVAARGVADYVSAGGSGSSLRAYVERVDGREDVVQVAVVDSAGTTYGPDLPGASANAKQPLPGGRESDGDRDQDGFLPTSGVDVDRVAGGRLVRIGVTTDDGPAVVLAYAADDEVTAVVTRRLLPLGAAALLVLLLVGAAAEFVSRRLVRDLDRTADLADTIAEGDAITRIPETGPPEVRRLAGALNELAGRIDELLAAERETVADMSHRLRTPLMALRLDVEALPPGEVAVELEQHVTTLERTLTAVIDQARRSQREGMRAVCLPSPVVAAAVEFWRPLVEDQGRSMAVDVVQDLPQVHCAGDDLRAAVDALVENCIAHTPDGTPVEVRALLGGTGAARRVVVEVRDRGPGLPTGALRRGRSDRGSSGLGLDIARGCARSSGGDLVVEPEQVGEDTWTVVRLELGLAGQAAHRRI</sequence>
<feature type="region of interest" description="Disordered" evidence="11">
    <location>
        <begin position="87"/>
        <end position="124"/>
    </location>
</feature>
<evidence type="ECO:0000256" key="6">
    <source>
        <dbReference type="ARBA" id="ARBA00022692"/>
    </source>
</evidence>
<keyword evidence="16" id="KW-1185">Reference proteome</keyword>
<dbReference type="SUPFAM" id="SSF47384">
    <property type="entry name" value="Homodimeric domain of signal transducing histidine kinase"/>
    <property type="match status" value="1"/>
</dbReference>
<comment type="caution">
    <text evidence="15">The sequence shown here is derived from an EMBL/GenBank/DDBJ whole genome shotgun (WGS) entry which is preliminary data.</text>
</comment>
<evidence type="ECO:0000259" key="14">
    <source>
        <dbReference type="PROSITE" id="PS50885"/>
    </source>
</evidence>
<evidence type="ECO:0000256" key="7">
    <source>
        <dbReference type="ARBA" id="ARBA00022777"/>
    </source>
</evidence>
<evidence type="ECO:0000256" key="9">
    <source>
        <dbReference type="ARBA" id="ARBA00023012"/>
    </source>
</evidence>
<dbReference type="InterPro" id="IPR003660">
    <property type="entry name" value="HAMP_dom"/>
</dbReference>
<gene>
    <name evidence="15" type="ORF">ISU07_21775</name>
</gene>
<keyword evidence="8 12" id="KW-1133">Transmembrane helix</keyword>
<name>A0A930VJ97_9ACTN</name>
<dbReference type="InterPro" id="IPR050428">
    <property type="entry name" value="TCS_sensor_his_kinase"/>
</dbReference>
<evidence type="ECO:0000313" key="15">
    <source>
        <dbReference type="EMBL" id="MBF4765770.1"/>
    </source>
</evidence>
<accession>A0A930VJ97</accession>
<dbReference type="SMART" id="SM00387">
    <property type="entry name" value="HATPase_c"/>
    <property type="match status" value="1"/>
</dbReference>
<comment type="subcellular location">
    <subcellularLocation>
        <location evidence="2">Cell membrane</location>
    </subcellularLocation>
</comment>
<evidence type="ECO:0000256" key="4">
    <source>
        <dbReference type="ARBA" id="ARBA00022553"/>
    </source>
</evidence>
<feature type="domain" description="HAMP" evidence="14">
    <location>
        <begin position="188"/>
        <end position="240"/>
    </location>
</feature>
<dbReference type="Gene3D" id="1.10.287.130">
    <property type="match status" value="1"/>
</dbReference>
<dbReference type="InterPro" id="IPR004358">
    <property type="entry name" value="Sig_transdc_His_kin-like_C"/>
</dbReference>
<evidence type="ECO:0000256" key="2">
    <source>
        <dbReference type="ARBA" id="ARBA00004236"/>
    </source>
</evidence>
<dbReference type="Pfam" id="PF02518">
    <property type="entry name" value="HATPase_c"/>
    <property type="match status" value="1"/>
</dbReference>
<evidence type="ECO:0000256" key="1">
    <source>
        <dbReference type="ARBA" id="ARBA00000085"/>
    </source>
</evidence>
<evidence type="ECO:0000259" key="13">
    <source>
        <dbReference type="PROSITE" id="PS50109"/>
    </source>
</evidence>
<dbReference type="Pfam" id="PF00672">
    <property type="entry name" value="HAMP"/>
    <property type="match status" value="1"/>
</dbReference>
<dbReference type="SUPFAM" id="SSF55874">
    <property type="entry name" value="ATPase domain of HSP90 chaperone/DNA topoisomerase II/histidine kinase"/>
    <property type="match status" value="1"/>
</dbReference>
<keyword evidence="4" id="KW-0597">Phosphoprotein</keyword>
<dbReference type="InterPro" id="IPR005467">
    <property type="entry name" value="His_kinase_dom"/>
</dbReference>
<dbReference type="PROSITE" id="PS50109">
    <property type="entry name" value="HIS_KIN"/>
    <property type="match status" value="1"/>
</dbReference>
<evidence type="ECO:0000256" key="10">
    <source>
        <dbReference type="ARBA" id="ARBA00023136"/>
    </source>
</evidence>
<dbReference type="InterPro" id="IPR003661">
    <property type="entry name" value="HisK_dim/P_dom"/>
</dbReference>
<dbReference type="PANTHER" id="PTHR45436">
    <property type="entry name" value="SENSOR HISTIDINE KINASE YKOH"/>
    <property type="match status" value="1"/>
</dbReference>
<dbReference type="AlphaFoldDB" id="A0A930VJ97"/>
<evidence type="ECO:0000256" key="11">
    <source>
        <dbReference type="SAM" id="MobiDB-lite"/>
    </source>
</evidence>
<keyword evidence="7 15" id="KW-0418">Kinase</keyword>
<organism evidence="15 16">
    <name type="scientific">Nocardioides islandensis</name>
    <dbReference type="NCBI Taxonomy" id="433663"/>
    <lineage>
        <taxon>Bacteria</taxon>
        <taxon>Bacillati</taxon>
        <taxon>Actinomycetota</taxon>
        <taxon>Actinomycetes</taxon>
        <taxon>Propionibacteriales</taxon>
        <taxon>Nocardioidaceae</taxon>
        <taxon>Nocardioides</taxon>
    </lineage>
</organism>
<keyword evidence="5" id="KW-0808">Transferase</keyword>
<evidence type="ECO:0000313" key="16">
    <source>
        <dbReference type="Proteomes" id="UP000640489"/>
    </source>
</evidence>
<dbReference type="InterPro" id="IPR003594">
    <property type="entry name" value="HATPase_dom"/>
</dbReference>
<dbReference type="EC" id="2.7.13.3" evidence="3"/>
<dbReference type="Proteomes" id="UP000640489">
    <property type="component" value="Unassembled WGS sequence"/>
</dbReference>
<evidence type="ECO:0000256" key="3">
    <source>
        <dbReference type="ARBA" id="ARBA00012438"/>
    </source>
</evidence>
<dbReference type="GO" id="GO:0000155">
    <property type="term" value="F:phosphorelay sensor kinase activity"/>
    <property type="evidence" value="ECO:0007669"/>
    <property type="project" value="InterPro"/>
</dbReference>
<dbReference type="CDD" id="cd06225">
    <property type="entry name" value="HAMP"/>
    <property type="match status" value="1"/>
</dbReference>
<evidence type="ECO:0000256" key="12">
    <source>
        <dbReference type="SAM" id="Phobius"/>
    </source>
</evidence>
<comment type="catalytic activity">
    <reaction evidence="1">
        <text>ATP + protein L-histidine = ADP + protein N-phospho-L-histidine.</text>
        <dbReference type="EC" id="2.7.13.3"/>
    </reaction>
</comment>
<dbReference type="InterPro" id="IPR036890">
    <property type="entry name" value="HATPase_C_sf"/>
</dbReference>
<dbReference type="InterPro" id="IPR036097">
    <property type="entry name" value="HisK_dim/P_sf"/>
</dbReference>
<dbReference type="Gene3D" id="3.30.565.10">
    <property type="entry name" value="Histidine kinase-like ATPase, C-terminal domain"/>
    <property type="match status" value="1"/>
</dbReference>
<feature type="domain" description="Histidine kinase" evidence="13">
    <location>
        <begin position="248"/>
        <end position="451"/>
    </location>
</feature>
<dbReference type="RefSeq" id="WP_194708951.1">
    <property type="nucleotide sequence ID" value="NZ_JADKPN010000018.1"/>
</dbReference>
<evidence type="ECO:0000256" key="8">
    <source>
        <dbReference type="ARBA" id="ARBA00022989"/>
    </source>
</evidence>
<dbReference type="EMBL" id="JADKPN010000018">
    <property type="protein sequence ID" value="MBF4765770.1"/>
    <property type="molecule type" value="Genomic_DNA"/>
</dbReference>
<dbReference type="PANTHER" id="PTHR45436:SF5">
    <property type="entry name" value="SENSOR HISTIDINE KINASE TRCS"/>
    <property type="match status" value="1"/>
</dbReference>